<evidence type="ECO:0000313" key="2">
    <source>
        <dbReference type="Ensembl" id="ENSLBEP00000035629.1"/>
    </source>
</evidence>
<organism evidence="2 3">
    <name type="scientific">Labrus bergylta</name>
    <name type="common">ballan wrasse</name>
    <dbReference type="NCBI Taxonomy" id="56723"/>
    <lineage>
        <taxon>Eukaryota</taxon>
        <taxon>Metazoa</taxon>
        <taxon>Chordata</taxon>
        <taxon>Craniata</taxon>
        <taxon>Vertebrata</taxon>
        <taxon>Euteleostomi</taxon>
        <taxon>Actinopterygii</taxon>
        <taxon>Neopterygii</taxon>
        <taxon>Teleostei</taxon>
        <taxon>Neoteleostei</taxon>
        <taxon>Acanthomorphata</taxon>
        <taxon>Eupercaria</taxon>
        <taxon>Labriformes</taxon>
        <taxon>Labridae</taxon>
        <taxon>Labrus</taxon>
    </lineage>
</organism>
<keyword evidence="3" id="KW-1185">Reference proteome</keyword>
<feature type="repeat" description="WD" evidence="1">
    <location>
        <begin position="26"/>
        <end position="49"/>
    </location>
</feature>
<name>A0A3Q3GWF9_9LABR</name>
<dbReference type="InterPro" id="IPR036322">
    <property type="entry name" value="WD40_repeat_dom_sf"/>
</dbReference>
<dbReference type="InterPro" id="IPR001680">
    <property type="entry name" value="WD40_rpt"/>
</dbReference>
<dbReference type="Gene3D" id="2.130.10.10">
    <property type="entry name" value="YVTN repeat-like/Quinoprotein amine dehydrogenase"/>
    <property type="match status" value="1"/>
</dbReference>
<dbReference type="Proteomes" id="UP000261660">
    <property type="component" value="Unplaced"/>
</dbReference>
<dbReference type="PROSITE" id="PS50082">
    <property type="entry name" value="WD_REPEATS_2"/>
    <property type="match status" value="1"/>
</dbReference>
<dbReference type="InParanoid" id="A0A3Q3GWF9"/>
<dbReference type="PANTHER" id="PTHR45013">
    <property type="entry name" value="NACHT DOMAIN- AND WD REPEAT-CONTAINING PROTEIN 1"/>
    <property type="match status" value="1"/>
</dbReference>
<protein>
    <recommendedName>
        <fullName evidence="4">Neurobeachin beta-propeller domain-containing protein</fullName>
    </recommendedName>
</protein>
<dbReference type="PANTHER" id="PTHR45013:SF1">
    <property type="entry name" value="NACHT DOMAIN- AND WD REPEAT-CONTAINING PROTEIN 1"/>
    <property type="match status" value="1"/>
</dbReference>
<dbReference type="GeneTree" id="ENSGT00940000166794"/>
<dbReference type="AlphaFoldDB" id="A0A3Q3GWF9"/>
<accession>A0A3Q3GWF9</accession>
<keyword evidence="1" id="KW-0853">WD repeat</keyword>
<proteinExistence type="predicted"/>
<dbReference type="STRING" id="56723.ENSLBEP00000035629"/>
<reference evidence="2" key="2">
    <citation type="submission" date="2025-09" db="UniProtKB">
        <authorList>
            <consortium name="Ensembl"/>
        </authorList>
    </citation>
    <scope>IDENTIFICATION</scope>
</reference>
<sequence>VSETDFIIFKKKSGRYHDDDVSVAELLVTGSDDGVIAVWSLADQQLVYSLIGHTVLESSAHCLSLAADGSLRRWSLTSGKQLLCIQEAMPVDSAPSTSHLHVSKQLMFVYTNKQVKAWRLDGSDLLSSSDGGLLVLGVLEDSVVSLSDSGRVRVFNPLSGAPALQTQLVTSPRRVTPVKSVTLPKRGKVFLVSEEGLLYQGSQTDTECV</sequence>
<dbReference type="SUPFAM" id="SSF50978">
    <property type="entry name" value="WD40 repeat-like"/>
    <property type="match status" value="1"/>
</dbReference>
<evidence type="ECO:0000313" key="3">
    <source>
        <dbReference type="Proteomes" id="UP000261660"/>
    </source>
</evidence>
<dbReference type="InterPro" id="IPR043365">
    <property type="entry name" value="NWD1"/>
</dbReference>
<dbReference type="InterPro" id="IPR015943">
    <property type="entry name" value="WD40/YVTN_repeat-like_dom_sf"/>
</dbReference>
<evidence type="ECO:0008006" key="4">
    <source>
        <dbReference type="Google" id="ProtNLM"/>
    </source>
</evidence>
<reference evidence="2" key="1">
    <citation type="submission" date="2025-08" db="UniProtKB">
        <authorList>
            <consortium name="Ensembl"/>
        </authorList>
    </citation>
    <scope>IDENTIFICATION</scope>
</reference>
<dbReference type="Ensembl" id="ENSLBET00000037132.1">
    <property type="protein sequence ID" value="ENSLBEP00000035629.1"/>
    <property type="gene ID" value="ENSLBEG00000026726.1"/>
</dbReference>
<evidence type="ECO:0000256" key="1">
    <source>
        <dbReference type="PROSITE-ProRule" id="PRU00221"/>
    </source>
</evidence>